<keyword evidence="3" id="KW-0479">Metal-binding</keyword>
<evidence type="ECO:0000259" key="8">
    <source>
        <dbReference type="Pfam" id="PF00266"/>
    </source>
</evidence>
<dbReference type="InterPro" id="IPR020578">
    <property type="entry name" value="Aminotrans_V_PyrdxlP_BS"/>
</dbReference>
<dbReference type="GO" id="GO:0046872">
    <property type="term" value="F:metal ion binding"/>
    <property type="evidence" value="ECO:0007669"/>
    <property type="project" value="UniProtKB-KW"/>
</dbReference>
<dbReference type="InterPro" id="IPR015421">
    <property type="entry name" value="PyrdxlP-dep_Trfase_major"/>
</dbReference>
<evidence type="ECO:0000256" key="5">
    <source>
        <dbReference type="ARBA" id="ARBA00023004"/>
    </source>
</evidence>
<evidence type="ECO:0000256" key="3">
    <source>
        <dbReference type="ARBA" id="ARBA00022723"/>
    </source>
</evidence>
<evidence type="ECO:0000256" key="4">
    <source>
        <dbReference type="ARBA" id="ARBA00022898"/>
    </source>
</evidence>
<dbReference type="Gene3D" id="1.10.260.50">
    <property type="match status" value="1"/>
</dbReference>
<proteinExistence type="inferred from homology"/>
<evidence type="ECO:0000313" key="9">
    <source>
        <dbReference type="EMBL" id="KRN50778.1"/>
    </source>
</evidence>
<accession>A0A0R2HML5</accession>
<dbReference type="PANTHER" id="PTHR11601:SF50">
    <property type="entry name" value="CYSTEINE DESULFURASE ISCS 2-RELATED"/>
    <property type="match status" value="1"/>
</dbReference>
<dbReference type="EMBL" id="JQBL01000005">
    <property type="protein sequence ID" value="KRN50778.1"/>
    <property type="molecule type" value="Genomic_DNA"/>
</dbReference>
<dbReference type="Gene3D" id="3.40.640.10">
    <property type="entry name" value="Type I PLP-dependent aspartate aminotransferase-like (Major domain)"/>
    <property type="match status" value="1"/>
</dbReference>
<evidence type="ECO:0000313" key="10">
    <source>
        <dbReference type="Proteomes" id="UP000051841"/>
    </source>
</evidence>
<dbReference type="GO" id="GO:0051536">
    <property type="term" value="F:iron-sulfur cluster binding"/>
    <property type="evidence" value="ECO:0007669"/>
    <property type="project" value="UniProtKB-KW"/>
</dbReference>
<sequence length="384" mass="43208">MERGKDMIYLDYVATTPLNDEIYKTYQKLLGKYFANSDSAYSLGYEVNGLLEKSREHIAKMLHVKNDEIIFTSCASEANNTAIKGVCFQYANRGKHIITTSFEHSSVANTFKQLEEVFGFEVDYIPVDQEGHLDISQIEDMIREDTILVSTMYVNNEVGTINPIKDISRIIRKKNPKTKYHVDMVQALGKLPIDLSVCDLASFSAHKIYGLKGSGLLYKKDNTAIVPLISAGQQEFGLRGGTSNACTYIVLAKTMRLALEKQEEHLAYVKELNHYLREQLSKREAVVINSPEDASPFILNISVPHYKPEVLVHDLETSDIYISTKSACASRKTEVAHTLAAMHVDHDIAISALRISLSHLTTKEELNTFIEALDLSLSRVKKQR</sequence>
<dbReference type="Gene3D" id="3.90.1150.10">
    <property type="entry name" value="Aspartate Aminotransferase, domain 1"/>
    <property type="match status" value="1"/>
</dbReference>
<name>A0A0R2HML5_9FIRM</name>
<evidence type="ECO:0000256" key="6">
    <source>
        <dbReference type="ARBA" id="ARBA00023014"/>
    </source>
</evidence>
<dbReference type="SUPFAM" id="SSF53383">
    <property type="entry name" value="PLP-dependent transferases"/>
    <property type="match status" value="1"/>
</dbReference>
<keyword evidence="10" id="KW-1185">Reference proteome</keyword>
<protein>
    <submittedName>
        <fullName evidence="9">Aminotransferase, class V</fullName>
    </submittedName>
</protein>
<gene>
    <name evidence="9" type="ORF">IV49_GL001594</name>
</gene>
<dbReference type="AlphaFoldDB" id="A0A0R2HML5"/>
<feature type="domain" description="Aminotransferase class V" evidence="8">
    <location>
        <begin position="8"/>
        <end position="368"/>
    </location>
</feature>
<dbReference type="Proteomes" id="UP000051841">
    <property type="component" value="Unassembled WGS sequence"/>
</dbReference>
<evidence type="ECO:0000256" key="2">
    <source>
        <dbReference type="ARBA" id="ARBA00006490"/>
    </source>
</evidence>
<keyword evidence="4" id="KW-0663">Pyridoxal phosphate</keyword>
<dbReference type="InterPro" id="IPR015422">
    <property type="entry name" value="PyrdxlP-dep_Trfase_small"/>
</dbReference>
<keyword evidence="5" id="KW-0408">Iron</keyword>
<dbReference type="PROSITE" id="PS00595">
    <property type="entry name" value="AA_TRANSFER_CLASS_5"/>
    <property type="match status" value="1"/>
</dbReference>
<comment type="caution">
    <text evidence="9">The sequence shown here is derived from an EMBL/GenBank/DDBJ whole genome shotgun (WGS) entry which is preliminary data.</text>
</comment>
<evidence type="ECO:0000256" key="7">
    <source>
        <dbReference type="RuleBase" id="RU004504"/>
    </source>
</evidence>
<dbReference type="GO" id="GO:0008483">
    <property type="term" value="F:transaminase activity"/>
    <property type="evidence" value="ECO:0007669"/>
    <property type="project" value="UniProtKB-KW"/>
</dbReference>
<dbReference type="InterPro" id="IPR015424">
    <property type="entry name" value="PyrdxlP-dep_Trfase"/>
</dbReference>
<organism evidence="9 10">
    <name type="scientific">Kandleria vitulina DSM 20405</name>
    <dbReference type="NCBI Taxonomy" id="1410657"/>
    <lineage>
        <taxon>Bacteria</taxon>
        <taxon>Bacillati</taxon>
        <taxon>Bacillota</taxon>
        <taxon>Erysipelotrichia</taxon>
        <taxon>Erysipelotrichales</taxon>
        <taxon>Coprobacillaceae</taxon>
        <taxon>Kandleria</taxon>
    </lineage>
</organism>
<keyword evidence="9" id="KW-0032">Aminotransferase</keyword>
<dbReference type="InterPro" id="IPR016454">
    <property type="entry name" value="Cysteine_dSase"/>
</dbReference>
<keyword evidence="6" id="KW-0411">Iron-sulfur</keyword>
<reference evidence="9 10" key="1">
    <citation type="journal article" date="2015" name="Genome Announc.">
        <title>Expanding the biotechnology potential of lactobacilli through comparative genomics of 213 strains and associated genera.</title>
        <authorList>
            <person name="Sun Z."/>
            <person name="Harris H.M."/>
            <person name="McCann A."/>
            <person name="Guo C."/>
            <person name="Argimon S."/>
            <person name="Zhang W."/>
            <person name="Yang X."/>
            <person name="Jeffery I.B."/>
            <person name="Cooney J.C."/>
            <person name="Kagawa T.F."/>
            <person name="Liu W."/>
            <person name="Song Y."/>
            <person name="Salvetti E."/>
            <person name="Wrobel A."/>
            <person name="Rasinkangas P."/>
            <person name="Parkhill J."/>
            <person name="Rea M.C."/>
            <person name="O'Sullivan O."/>
            <person name="Ritari J."/>
            <person name="Douillard F.P."/>
            <person name="Paul Ross R."/>
            <person name="Yang R."/>
            <person name="Briner A.E."/>
            <person name="Felis G.E."/>
            <person name="de Vos W.M."/>
            <person name="Barrangou R."/>
            <person name="Klaenhammer T.R."/>
            <person name="Caufield P.W."/>
            <person name="Cui Y."/>
            <person name="Zhang H."/>
            <person name="O'Toole P.W."/>
        </authorList>
    </citation>
    <scope>NUCLEOTIDE SEQUENCE [LARGE SCALE GENOMIC DNA]</scope>
    <source>
        <strain evidence="9 10">DSM 20405</strain>
    </source>
</reference>
<dbReference type="PATRIC" id="fig|1410657.5.peg.1644"/>
<comment type="similarity">
    <text evidence="2">Belongs to the class-V pyridoxal-phosphate-dependent aminotransferase family. NifS/IscS subfamily.</text>
</comment>
<dbReference type="InterPro" id="IPR000192">
    <property type="entry name" value="Aminotrans_V_dom"/>
</dbReference>
<dbReference type="PANTHER" id="PTHR11601">
    <property type="entry name" value="CYSTEINE DESULFURYLASE FAMILY MEMBER"/>
    <property type="match status" value="1"/>
</dbReference>
<evidence type="ECO:0000256" key="1">
    <source>
        <dbReference type="ARBA" id="ARBA00001933"/>
    </source>
</evidence>
<dbReference type="PIRSF" id="PIRSF005572">
    <property type="entry name" value="NifS"/>
    <property type="match status" value="1"/>
</dbReference>
<keyword evidence="9" id="KW-0808">Transferase</keyword>
<dbReference type="Pfam" id="PF00266">
    <property type="entry name" value="Aminotran_5"/>
    <property type="match status" value="1"/>
</dbReference>
<comment type="cofactor">
    <cofactor evidence="1 7">
        <name>pyridoxal 5'-phosphate</name>
        <dbReference type="ChEBI" id="CHEBI:597326"/>
    </cofactor>
</comment>